<evidence type="ECO:0000259" key="2">
    <source>
        <dbReference type="Pfam" id="PF21788"/>
    </source>
</evidence>
<gene>
    <name evidence="4" type="ORF">EEDITHA_LOCUS15933</name>
</gene>
<evidence type="ECO:0000313" key="4">
    <source>
        <dbReference type="EMBL" id="CAH2101144.1"/>
    </source>
</evidence>
<comment type="caution">
    <text evidence="4">The sequence shown here is derived from an EMBL/GenBank/DDBJ whole genome shotgun (WGS) entry which is preliminary data.</text>
</comment>
<dbReference type="Pfam" id="PF13843">
    <property type="entry name" value="DDE_Tnp_1_7"/>
    <property type="match status" value="2"/>
</dbReference>
<name>A0AAU9UR77_EUPED</name>
<reference evidence="4" key="1">
    <citation type="submission" date="2022-03" db="EMBL/GenBank/DDBJ databases">
        <authorList>
            <person name="Tunstrom K."/>
        </authorList>
    </citation>
    <scope>NUCLEOTIDE SEQUENCE</scope>
</reference>
<dbReference type="InterPro" id="IPR029526">
    <property type="entry name" value="PGBD"/>
</dbReference>
<evidence type="ECO:0000313" key="5">
    <source>
        <dbReference type="Proteomes" id="UP001153954"/>
    </source>
</evidence>
<feature type="domain" description="Transposable element P transposase-like RNase H C-terminal" evidence="3">
    <location>
        <begin position="322"/>
        <end position="340"/>
    </location>
</feature>
<dbReference type="InterPro" id="IPR048367">
    <property type="entry name" value="TNP-like_RNaseH_C"/>
</dbReference>
<dbReference type="Proteomes" id="UP001153954">
    <property type="component" value="Unassembled WGS sequence"/>
</dbReference>
<dbReference type="Pfam" id="PF21788">
    <property type="entry name" value="TNP-like_GBD"/>
    <property type="match status" value="1"/>
</dbReference>
<dbReference type="Pfam" id="PF21789">
    <property type="entry name" value="TNP-like_RNaseH_C"/>
    <property type="match status" value="1"/>
</dbReference>
<protein>
    <submittedName>
        <fullName evidence="4">Uncharacterized protein</fullName>
    </submittedName>
</protein>
<dbReference type="InterPro" id="IPR048366">
    <property type="entry name" value="TNP-like_GBD"/>
</dbReference>
<dbReference type="EMBL" id="CAKOGL010000023">
    <property type="protein sequence ID" value="CAH2101144.1"/>
    <property type="molecule type" value="Genomic_DNA"/>
</dbReference>
<dbReference type="PANTHER" id="PTHR47272:SF1">
    <property type="entry name" value="PIGGYBAC TRANSPOSABLE ELEMENT-DERIVED PROTEIN 3-LIKE"/>
    <property type="match status" value="1"/>
</dbReference>
<dbReference type="PANTHER" id="PTHR47272">
    <property type="entry name" value="DDE_TNP_1_7 DOMAIN-CONTAINING PROTEIN"/>
    <property type="match status" value="1"/>
</dbReference>
<organism evidence="4 5">
    <name type="scientific">Euphydryas editha</name>
    <name type="common">Edith's checkerspot</name>
    <dbReference type="NCBI Taxonomy" id="104508"/>
    <lineage>
        <taxon>Eukaryota</taxon>
        <taxon>Metazoa</taxon>
        <taxon>Ecdysozoa</taxon>
        <taxon>Arthropoda</taxon>
        <taxon>Hexapoda</taxon>
        <taxon>Insecta</taxon>
        <taxon>Pterygota</taxon>
        <taxon>Neoptera</taxon>
        <taxon>Endopterygota</taxon>
        <taxon>Lepidoptera</taxon>
        <taxon>Glossata</taxon>
        <taxon>Ditrysia</taxon>
        <taxon>Papilionoidea</taxon>
        <taxon>Nymphalidae</taxon>
        <taxon>Nymphalinae</taxon>
        <taxon>Euphydryas</taxon>
    </lineage>
</organism>
<evidence type="ECO:0000259" key="1">
    <source>
        <dbReference type="Pfam" id="PF13843"/>
    </source>
</evidence>
<keyword evidence="5" id="KW-1185">Reference proteome</keyword>
<dbReference type="AlphaFoldDB" id="A0AAU9UR77"/>
<proteinExistence type="predicted"/>
<evidence type="ECO:0000259" key="3">
    <source>
        <dbReference type="Pfam" id="PF21789"/>
    </source>
</evidence>
<feature type="domain" description="PiggyBac transposable element-derived protein" evidence="1">
    <location>
        <begin position="142"/>
        <end position="196"/>
    </location>
</feature>
<sequence length="343" mass="39348">MAEDPPLINETPVDGEVPQIPFPSKQYSQYSRRTTMKGLVWKVKKLVLNSAQTAFLGSTTHPPELRDQAATGTPYSIFSYFLTSEILEKIVEESNLYSVQKNVTKPLNLTETELRKFYRYLCQSSNIPTSGFTGLIPGREHPQHDRLYKIRPIISHLNEKFASVPMEQRLSIDEQMCATKVAHFMKQYLPNKPHRWTGSPSPQYSVADTLDFLRISGHPDFAGSEATVEYIRYLDRIFDALDSKNPFETGFKSPLRPNNKETWLNVFQETRDYLSKLKIDGQNILTHRRQTPALGLIIDTYSFTNLATDLFEENALKYLLTHKVSQDHLELFFSCVRACGRDA</sequence>
<feature type="domain" description="PiggyBac transposable element-derived protein" evidence="1">
    <location>
        <begin position="73"/>
        <end position="117"/>
    </location>
</feature>
<feature type="domain" description="Transposable element P transposase-like GTP-binding insertion" evidence="2">
    <location>
        <begin position="205"/>
        <end position="254"/>
    </location>
</feature>
<accession>A0AAU9UR77</accession>